<dbReference type="PANTHER" id="PTHR15710">
    <property type="entry name" value="E3 UBIQUITIN-PROTEIN LIGASE PRAJA"/>
    <property type="match status" value="1"/>
</dbReference>
<feature type="domain" description="RING-type" evidence="10">
    <location>
        <begin position="240"/>
        <end position="281"/>
    </location>
</feature>
<dbReference type="PROSITE" id="PS50089">
    <property type="entry name" value="ZF_RING_2"/>
    <property type="match status" value="1"/>
</dbReference>
<protein>
    <recommendedName>
        <fullName evidence="2">RING-type E3 ubiquitin transferase</fullName>
        <ecNumber evidence="2">2.3.2.27</ecNumber>
    </recommendedName>
</protein>
<feature type="region of interest" description="Disordered" evidence="9">
    <location>
        <begin position="285"/>
        <end position="332"/>
    </location>
</feature>
<evidence type="ECO:0000256" key="7">
    <source>
        <dbReference type="ARBA" id="ARBA00022833"/>
    </source>
</evidence>
<keyword evidence="4" id="KW-0479">Metal-binding</keyword>
<dbReference type="EMBL" id="VAHF01000003">
    <property type="protein sequence ID" value="TXG66280.1"/>
    <property type="molecule type" value="Genomic_DNA"/>
</dbReference>
<organism evidence="11 12">
    <name type="scientific">Acer yangbiense</name>
    <dbReference type="NCBI Taxonomy" id="1000413"/>
    <lineage>
        <taxon>Eukaryota</taxon>
        <taxon>Viridiplantae</taxon>
        <taxon>Streptophyta</taxon>
        <taxon>Embryophyta</taxon>
        <taxon>Tracheophyta</taxon>
        <taxon>Spermatophyta</taxon>
        <taxon>Magnoliopsida</taxon>
        <taxon>eudicotyledons</taxon>
        <taxon>Gunneridae</taxon>
        <taxon>Pentapetalae</taxon>
        <taxon>rosids</taxon>
        <taxon>malvids</taxon>
        <taxon>Sapindales</taxon>
        <taxon>Sapindaceae</taxon>
        <taxon>Hippocastanoideae</taxon>
        <taxon>Acereae</taxon>
        <taxon>Acer</taxon>
    </lineage>
</organism>
<keyword evidence="6" id="KW-0833">Ubl conjugation pathway</keyword>
<comment type="caution">
    <text evidence="11">The sequence shown here is derived from an EMBL/GenBank/DDBJ whole genome shotgun (WGS) entry which is preliminary data.</text>
</comment>
<evidence type="ECO:0000256" key="4">
    <source>
        <dbReference type="ARBA" id="ARBA00022723"/>
    </source>
</evidence>
<dbReference type="GO" id="GO:0016567">
    <property type="term" value="P:protein ubiquitination"/>
    <property type="evidence" value="ECO:0007669"/>
    <property type="project" value="TreeGrafter"/>
</dbReference>
<evidence type="ECO:0000313" key="11">
    <source>
        <dbReference type="EMBL" id="TXG66280.1"/>
    </source>
</evidence>
<feature type="compositionally biased region" description="Low complexity" evidence="9">
    <location>
        <begin position="357"/>
        <end position="367"/>
    </location>
</feature>
<feature type="region of interest" description="Disordered" evidence="9">
    <location>
        <begin position="347"/>
        <end position="378"/>
    </location>
</feature>
<evidence type="ECO:0000256" key="1">
    <source>
        <dbReference type="ARBA" id="ARBA00000900"/>
    </source>
</evidence>
<dbReference type="FunFam" id="3.30.40.10:FF:000022">
    <property type="entry name" value="E3 ubiquitin-protein ligase RING1-like"/>
    <property type="match status" value="1"/>
</dbReference>
<gene>
    <name evidence="11" type="ORF">EZV62_007555</name>
</gene>
<keyword evidence="5 8" id="KW-0863">Zinc-finger</keyword>
<evidence type="ECO:0000313" key="12">
    <source>
        <dbReference type="Proteomes" id="UP000323000"/>
    </source>
</evidence>
<evidence type="ECO:0000256" key="6">
    <source>
        <dbReference type="ARBA" id="ARBA00022786"/>
    </source>
</evidence>
<dbReference type="Pfam" id="PF14369">
    <property type="entry name" value="Zn_ribbon_19"/>
    <property type="match status" value="1"/>
</dbReference>
<dbReference type="InterPro" id="IPR039525">
    <property type="entry name" value="RNF126-like_zinc-ribbon"/>
</dbReference>
<evidence type="ECO:0000256" key="8">
    <source>
        <dbReference type="PROSITE-ProRule" id="PRU00175"/>
    </source>
</evidence>
<feature type="compositionally biased region" description="Low complexity" evidence="9">
    <location>
        <begin position="296"/>
        <end position="315"/>
    </location>
</feature>
<keyword evidence="7" id="KW-0862">Zinc</keyword>
<evidence type="ECO:0000256" key="3">
    <source>
        <dbReference type="ARBA" id="ARBA00022679"/>
    </source>
</evidence>
<dbReference type="GO" id="GO:0008270">
    <property type="term" value="F:zinc ion binding"/>
    <property type="evidence" value="ECO:0007669"/>
    <property type="project" value="UniProtKB-KW"/>
</dbReference>
<dbReference type="CDD" id="cd16667">
    <property type="entry name" value="RING-H2_RNF126-like"/>
    <property type="match status" value="1"/>
</dbReference>
<dbReference type="Proteomes" id="UP000323000">
    <property type="component" value="Chromosome 3"/>
</dbReference>
<name>A0A5C7IAC8_9ROSI</name>
<evidence type="ECO:0000256" key="2">
    <source>
        <dbReference type="ARBA" id="ARBA00012483"/>
    </source>
</evidence>
<feature type="region of interest" description="Disordered" evidence="9">
    <location>
        <begin position="95"/>
        <end position="115"/>
    </location>
</feature>
<dbReference type="Gene3D" id="3.30.40.10">
    <property type="entry name" value="Zinc/RING finger domain, C3HC4 (zinc finger)"/>
    <property type="match status" value="1"/>
</dbReference>
<proteinExistence type="predicted"/>
<evidence type="ECO:0000256" key="9">
    <source>
        <dbReference type="SAM" id="MobiDB-lite"/>
    </source>
</evidence>
<dbReference type="InterPro" id="IPR001841">
    <property type="entry name" value="Znf_RING"/>
</dbReference>
<dbReference type="SMART" id="SM00184">
    <property type="entry name" value="RING"/>
    <property type="match status" value="1"/>
</dbReference>
<dbReference type="AlphaFoldDB" id="A0A5C7IAC8"/>
<dbReference type="OrthoDB" id="21204at2759"/>
<comment type="catalytic activity">
    <reaction evidence="1">
        <text>S-ubiquitinyl-[E2 ubiquitin-conjugating enzyme]-L-cysteine + [acceptor protein]-L-lysine = [E2 ubiquitin-conjugating enzyme]-L-cysteine + N(6)-ubiquitinyl-[acceptor protein]-L-lysine.</text>
        <dbReference type="EC" id="2.3.2.27"/>
    </reaction>
</comment>
<accession>A0A5C7IAC8</accession>
<dbReference type="Pfam" id="PF13639">
    <property type="entry name" value="zf-RING_2"/>
    <property type="match status" value="1"/>
</dbReference>
<evidence type="ECO:0000256" key="5">
    <source>
        <dbReference type="ARBA" id="ARBA00022771"/>
    </source>
</evidence>
<dbReference type="GO" id="GO:0061630">
    <property type="term" value="F:ubiquitin protein ligase activity"/>
    <property type="evidence" value="ECO:0007669"/>
    <property type="project" value="UniProtKB-EC"/>
</dbReference>
<keyword evidence="12" id="KW-1185">Reference proteome</keyword>
<dbReference type="PANTHER" id="PTHR15710:SF199">
    <property type="entry name" value="RING-TYPE E3 UBIQUITIN TRANSFERASE"/>
    <property type="match status" value="1"/>
</dbReference>
<sequence length="378" mass="41440">MGDTMAGRYWCYMCCQMVNPVIMEAAAAAAEITCPFCGGGFVEEMGSLRDPINNNEDIDVGSDRTLSLWAPILLRLMGGLGPSSRASAARIADQEHNNNNNNNTRAGGVSQVQQETEQERAVLESLLRRRRRSNPASMLRMLQEIRSGIVTQSEESENNNRTQRTTPGSVILVNPMNEEALIIQGQNALSSLGNYLIGPGLDLLLQHLLENDPNRYGTPPAHREAVKALPAVTVEENLQCSVCLEDFENGAEAKEMPCKHKFHNECILPWLELHSSCPVCRFQMPSDDSSKREGNRPGNGENNAGNSSNNAQNNSMTVSTGGEARTRNGNGNRYWIPITWPFEGLFSMSGSQNGENSTSAQQQSSTALPETDNHRDDT</sequence>
<dbReference type="InterPro" id="IPR013083">
    <property type="entry name" value="Znf_RING/FYVE/PHD"/>
</dbReference>
<reference evidence="12" key="1">
    <citation type="journal article" date="2019" name="Gigascience">
        <title>De novo genome assembly of the endangered Acer yangbiense, a plant species with extremely small populations endemic to Yunnan Province, China.</title>
        <authorList>
            <person name="Yang J."/>
            <person name="Wariss H.M."/>
            <person name="Tao L."/>
            <person name="Zhang R."/>
            <person name="Yun Q."/>
            <person name="Hollingsworth P."/>
            <person name="Dao Z."/>
            <person name="Luo G."/>
            <person name="Guo H."/>
            <person name="Ma Y."/>
            <person name="Sun W."/>
        </authorList>
    </citation>
    <scope>NUCLEOTIDE SEQUENCE [LARGE SCALE GENOMIC DNA]</scope>
    <source>
        <strain evidence="12">cv. Malutang</strain>
    </source>
</reference>
<dbReference type="SUPFAM" id="SSF57850">
    <property type="entry name" value="RING/U-box"/>
    <property type="match status" value="1"/>
</dbReference>
<dbReference type="EC" id="2.3.2.27" evidence="2"/>
<keyword evidence="3" id="KW-0808">Transferase</keyword>
<evidence type="ECO:0000259" key="10">
    <source>
        <dbReference type="PROSITE" id="PS50089"/>
    </source>
</evidence>
<dbReference type="GO" id="GO:0005737">
    <property type="term" value="C:cytoplasm"/>
    <property type="evidence" value="ECO:0007669"/>
    <property type="project" value="TreeGrafter"/>
</dbReference>